<dbReference type="Proteomes" id="UP000604046">
    <property type="component" value="Unassembled WGS sequence"/>
</dbReference>
<keyword evidence="3" id="KW-1185">Reference proteome</keyword>
<reference evidence="2" key="1">
    <citation type="submission" date="2021-02" db="EMBL/GenBank/DDBJ databases">
        <authorList>
            <person name="Dougan E. K."/>
            <person name="Rhodes N."/>
            <person name="Thang M."/>
            <person name="Chan C."/>
        </authorList>
    </citation>
    <scope>NUCLEOTIDE SEQUENCE</scope>
</reference>
<protein>
    <submittedName>
        <fullName evidence="2">Uncharacterized protein</fullName>
    </submittedName>
</protein>
<dbReference type="EMBL" id="CAJNDS010002125">
    <property type="protein sequence ID" value="CAE7340960.1"/>
    <property type="molecule type" value="Genomic_DNA"/>
</dbReference>
<dbReference type="AlphaFoldDB" id="A0A812PF89"/>
<proteinExistence type="predicted"/>
<evidence type="ECO:0000256" key="1">
    <source>
        <dbReference type="SAM" id="MobiDB-lite"/>
    </source>
</evidence>
<accession>A0A812PF89</accession>
<feature type="region of interest" description="Disordered" evidence="1">
    <location>
        <begin position="1"/>
        <end position="28"/>
    </location>
</feature>
<evidence type="ECO:0000313" key="3">
    <source>
        <dbReference type="Proteomes" id="UP000604046"/>
    </source>
</evidence>
<evidence type="ECO:0000313" key="2">
    <source>
        <dbReference type="EMBL" id="CAE7340960.1"/>
    </source>
</evidence>
<name>A0A812PF89_9DINO</name>
<feature type="compositionally biased region" description="Basic and acidic residues" evidence="1">
    <location>
        <begin position="1"/>
        <end position="12"/>
    </location>
</feature>
<comment type="caution">
    <text evidence="2">The sequence shown here is derived from an EMBL/GenBank/DDBJ whole genome shotgun (WGS) entry which is preliminary data.</text>
</comment>
<gene>
    <name evidence="2" type="ORF">SNAT2548_LOCUS17840</name>
</gene>
<sequence>MSPQRRDSDESPRKRRRTEAQATGSQSATGKLMSFLGCLARSPAESLTLLVKNKMKEIKGRSKMVHIRLAIGKAVAH</sequence>
<organism evidence="2 3">
    <name type="scientific">Symbiodinium natans</name>
    <dbReference type="NCBI Taxonomy" id="878477"/>
    <lineage>
        <taxon>Eukaryota</taxon>
        <taxon>Sar</taxon>
        <taxon>Alveolata</taxon>
        <taxon>Dinophyceae</taxon>
        <taxon>Suessiales</taxon>
        <taxon>Symbiodiniaceae</taxon>
        <taxon>Symbiodinium</taxon>
    </lineage>
</organism>